<organism evidence="4 5">
    <name type="scientific">Stylophora pistillata</name>
    <name type="common">Smooth cauliflower coral</name>
    <dbReference type="NCBI Taxonomy" id="50429"/>
    <lineage>
        <taxon>Eukaryota</taxon>
        <taxon>Metazoa</taxon>
        <taxon>Cnidaria</taxon>
        <taxon>Anthozoa</taxon>
        <taxon>Hexacorallia</taxon>
        <taxon>Scleractinia</taxon>
        <taxon>Astrocoeniina</taxon>
        <taxon>Pocilloporidae</taxon>
        <taxon>Stylophora</taxon>
    </lineage>
</organism>
<feature type="domain" description="TRUD" evidence="3">
    <location>
        <begin position="418"/>
        <end position="667"/>
    </location>
</feature>
<proteinExistence type="inferred from homology"/>
<dbReference type="Pfam" id="PF23943">
    <property type="entry name" value="PUS7L_N"/>
    <property type="match status" value="1"/>
</dbReference>
<dbReference type="InterPro" id="IPR042214">
    <property type="entry name" value="TruD_catalytic"/>
</dbReference>
<reference evidence="5" key="1">
    <citation type="journal article" date="2017" name="bioRxiv">
        <title>Comparative analysis of the genomes of Stylophora pistillata and Acropora digitifera provides evidence for extensive differences between species of corals.</title>
        <authorList>
            <person name="Voolstra C.R."/>
            <person name="Li Y."/>
            <person name="Liew Y.J."/>
            <person name="Baumgarten S."/>
            <person name="Zoccola D."/>
            <person name="Flot J.-F."/>
            <person name="Tambutte S."/>
            <person name="Allemand D."/>
            <person name="Aranda M."/>
        </authorList>
    </citation>
    <scope>NUCLEOTIDE SEQUENCE [LARGE SCALE GENOMIC DNA]</scope>
</reference>
<dbReference type="Gene3D" id="3.30.2350.20">
    <property type="entry name" value="TruD, catalytic domain"/>
    <property type="match status" value="2"/>
</dbReference>
<dbReference type="EMBL" id="LSMT01000121">
    <property type="protein sequence ID" value="PFX26657.1"/>
    <property type="molecule type" value="Genomic_DNA"/>
</dbReference>
<dbReference type="AlphaFoldDB" id="A0A2B4SDM6"/>
<dbReference type="PROSITE" id="PS50984">
    <property type="entry name" value="TRUD"/>
    <property type="match status" value="1"/>
</dbReference>
<dbReference type="OrthoDB" id="447290at2759"/>
<dbReference type="GO" id="GO:0003723">
    <property type="term" value="F:RNA binding"/>
    <property type="evidence" value="ECO:0007669"/>
    <property type="project" value="InterPro"/>
</dbReference>
<dbReference type="InterPro" id="IPR020103">
    <property type="entry name" value="PsdUridine_synth_cat_dom_sf"/>
</dbReference>
<evidence type="ECO:0000313" key="5">
    <source>
        <dbReference type="Proteomes" id="UP000225706"/>
    </source>
</evidence>
<dbReference type="Proteomes" id="UP000225706">
    <property type="component" value="Unassembled WGS sequence"/>
</dbReference>
<comment type="caution">
    <text evidence="4">The sequence shown here is derived from an EMBL/GenBank/DDBJ whole genome shotgun (WGS) entry which is preliminary data.</text>
</comment>
<accession>A0A2B4SDM6</accession>
<dbReference type="InterPro" id="IPR056963">
    <property type="entry name" value="PUS7L_N"/>
</dbReference>
<evidence type="ECO:0000256" key="2">
    <source>
        <dbReference type="ARBA" id="ARBA00023235"/>
    </source>
</evidence>
<dbReference type="STRING" id="50429.A0A2B4SDM6"/>
<protein>
    <submittedName>
        <fullName evidence="4">Pseudouridylate synthase 7-like protein</fullName>
    </submittedName>
</protein>
<comment type="similarity">
    <text evidence="1">Belongs to the pseudouridine synthase TruD family.</text>
</comment>
<dbReference type="InterPro" id="IPR001656">
    <property type="entry name" value="PsdUridine_synth_TruD"/>
</dbReference>
<dbReference type="GO" id="GO:0001522">
    <property type="term" value="P:pseudouridine synthesis"/>
    <property type="evidence" value="ECO:0007669"/>
    <property type="project" value="InterPro"/>
</dbReference>
<dbReference type="CDD" id="cd02576">
    <property type="entry name" value="PseudoU_synth_ScPUS7"/>
    <property type="match status" value="1"/>
</dbReference>
<dbReference type="NCBIfam" id="TIGR00094">
    <property type="entry name" value="tRNA_TruD_broad"/>
    <property type="match status" value="1"/>
</dbReference>
<dbReference type="PANTHER" id="PTHR13326:SF21">
    <property type="entry name" value="PSEUDOURIDYLATE SYNTHASE PUS7L"/>
    <property type="match status" value="1"/>
</dbReference>
<keyword evidence="5" id="KW-1185">Reference proteome</keyword>
<name>A0A2B4SDM6_STYPI</name>
<dbReference type="Pfam" id="PF25094">
    <property type="entry name" value="R3H_PUS7L"/>
    <property type="match status" value="1"/>
</dbReference>
<dbReference type="PANTHER" id="PTHR13326">
    <property type="entry name" value="TRNA PSEUDOURIDINE SYNTHASE D"/>
    <property type="match status" value="1"/>
</dbReference>
<dbReference type="Pfam" id="PF01142">
    <property type="entry name" value="TruD"/>
    <property type="match status" value="1"/>
</dbReference>
<dbReference type="GO" id="GO:0009982">
    <property type="term" value="F:pseudouridine synthase activity"/>
    <property type="evidence" value="ECO:0007669"/>
    <property type="project" value="InterPro"/>
</dbReference>
<evidence type="ECO:0000256" key="1">
    <source>
        <dbReference type="ARBA" id="ARBA00007953"/>
    </source>
</evidence>
<dbReference type="PIRSF" id="PIRSF037016">
    <property type="entry name" value="Pseudouridin_synth_euk_prd"/>
    <property type="match status" value="1"/>
</dbReference>
<dbReference type="SUPFAM" id="SSF55120">
    <property type="entry name" value="Pseudouridine synthase"/>
    <property type="match status" value="1"/>
</dbReference>
<evidence type="ECO:0000259" key="3">
    <source>
        <dbReference type="PROSITE" id="PS50984"/>
    </source>
</evidence>
<gene>
    <name evidence="4" type="primary">PUS7L</name>
    <name evidence="4" type="ORF">AWC38_SpisGene8681</name>
</gene>
<sequence>MSFGADCFLDCDREGFKGKVKQTYQDFIVTEIDSQGKLVELIAQDISSEIKDKNFQNINRSGKHRESIKNGIHLELKSLNKETPFLAKISESYNNLQKQAVSDLEKCLGSEKFTELRDFSLDAEKRKENNRRICICSTMLKEDRTALHRNVRLAYPHLQTVTIKSEQEGDPPSIFAVRDKVYWEFYELLNNRQQVDRLLCFAHWETRTVPSTFDLNVSSADKQQRTKIHRLLSKHFGSFLESKTFNDPEKKTSNGAQAGSYIQIRMRVKGRKSLQQNYQLTSPSQTETEYTGFVLCKRNMETLEAIHRLSSCLNIQPSAFSYAGIKDKKAITKQYMLVRGVTPEQICAIQDHPSLEGIECGSYRRGLRRSLRMGALRGNHFQVVIRNIHSNASSSLEENVGDLEKVIQDAVSSLSLRGFLNYFGPQRFGLDDKEVNACDIGLAMLQGDAIQAVKLLLTPSENNPDHPVNSAKRYYCETSDVQGTLGKMPGYKVRETLVLKGLHRHGTDVDGCRKALLNIPYSMRLLYVHSYCSLVWNQMASLRIQRYGRTAAVQGDFVVDKSVDEVEFKNSATADSYDSGSAGNSCEDDTSGVRRDCVRYVSDQDEGKHSLKDVVLPLPGYNIQYPTNDVGDEYKKRLETDGLTAKSFRLRSLGMNLPGAYRKLVAFPWDLSYKYVREAHARTVDSYAAGSDYYTVTRESSCVDSDSDAKRPRLASSGNCYEDSTKDLRPTELNEVCRRSESCCSNLEISFSLEPSCYATSCIRELMKN</sequence>
<dbReference type="InterPro" id="IPR056961">
    <property type="entry name" value="R3H_PUS7L"/>
</dbReference>
<evidence type="ECO:0000313" key="4">
    <source>
        <dbReference type="EMBL" id="PFX26657.1"/>
    </source>
</evidence>
<dbReference type="InterPro" id="IPR011760">
    <property type="entry name" value="PsdUridine_synth_TruD_insert"/>
</dbReference>
<keyword evidence="2" id="KW-0413">Isomerase</keyword>